<sequence>MCCIEHARKYRKELIENLLGRGFFPKEAVFLSGIELSHDQTSLRVYAHIDSGRMTDSEWKMFREEFPEATAELQAYWNNRTPPSRRWVTASSLIENVTIQSACISRIERLLQFDERTHTLTIDGRPKNSTPGR</sequence>
<dbReference type="EMBL" id="MFIY01000063">
    <property type="protein sequence ID" value="OGF99246.1"/>
    <property type="molecule type" value="Genomic_DNA"/>
</dbReference>
<comment type="caution">
    <text evidence="1">The sequence shown here is derived from an EMBL/GenBank/DDBJ whole genome shotgun (WGS) entry which is preliminary data.</text>
</comment>
<name>A0A1F5YGZ7_9BACT</name>
<dbReference type="AlphaFoldDB" id="A0A1F5YGZ7"/>
<reference evidence="1 2" key="1">
    <citation type="journal article" date="2016" name="Nat. Commun.">
        <title>Thousands of microbial genomes shed light on interconnected biogeochemical processes in an aquifer system.</title>
        <authorList>
            <person name="Anantharaman K."/>
            <person name="Brown C.T."/>
            <person name="Hug L.A."/>
            <person name="Sharon I."/>
            <person name="Castelle C.J."/>
            <person name="Probst A.J."/>
            <person name="Thomas B.C."/>
            <person name="Singh A."/>
            <person name="Wilkins M.J."/>
            <person name="Karaoz U."/>
            <person name="Brodie E.L."/>
            <person name="Williams K.H."/>
            <person name="Hubbard S.S."/>
            <person name="Banfield J.F."/>
        </authorList>
    </citation>
    <scope>NUCLEOTIDE SEQUENCE [LARGE SCALE GENOMIC DNA]</scope>
</reference>
<accession>A0A1F5YGZ7</accession>
<dbReference type="Proteomes" id="UP000178230">
    <property type="component" value="Unassembled WGS sequence"/>
</dbReference>
<evidence type="ECO:0000313" key="2">
    <source>
        <dbReference type="Proteomes" id="UP000178230"/>
    </source>
</evidence>
<gene>
    <name evidence="1" type="ORF">A2Y99_03170</name>
</gene>
<protein>
    <submittedName>
        <fullName evidence="1">Uncharacterized protein</fullName>
    </submittedName>
</protein>
<proteinExistence type="predicted"/>
<organism evidence="1 2">
    <name type="scientific">Candidatus Gottesmanbacteria bacterium RBG_13_37_7</name>
    <dbReference type="NCBI Taxonomy" id="1798369"/>
    <lineage>
        <taxon>Bacteria</taxon>
        <taxon>Candidatus Gottesmaniibacteriota</taxon>
    </lineage>
</organism>
<evidence type="ECO:0000313" key="1">
    <source>
        <dbReference type="EMBL" id="OGF99246.1"/>
    </source>
</evidence>